<feature type="transmembrane region" description="Helical" evidence="6">
    <location>
        <begin position="63"/>
        <end position="84"/>
    </location>
</feature>
<gene>
    <name evidence="8" type="ORF">DFQ12_0464</name>
</gene>
<feature type="domain" description="DUF202" evidence="7">
    <location>
        <begin position="12"/>
        <end position="91"/>
    </location>
</feature>
<reference evidence="8 9" key="1">
    <citation type="submission" date="2018-09" db="EMBL/GenBank/DDBJ databases">
        <title>Genomic Encyclopedia of Type Strains, Phase III (KMG-III): the genomes of soil and plant-associated and newly described type strains.</title>
        <authorList>
            <person name="Whitman W."/>
        </authorList>
    </citation>
    <scope>NUCLEOTIDE SEQUENCE [LARGE SCALE GENOMIC DNA]</scope>
    <source>
        <strain evidence="8 9">CECT 7938</strain>
    </source>
</reference>
<keyword evidence="2" id="KW-1003">Cell membrane</keyword>
<dbReference type="PANTHER" id="PTHR34187">
    <property type="entry name" value="FGR18P"/>
    <property type="match status" value="1"/>
</dbReference>
<dbReference type="InterPro" id="IPR052053">
    <property type="entry name" value="IM_YidH-like"/>
</dbReference>
<feature type="transmembrane region" description="Helical" evidence="6">
    <location>
        <begin position="20"/>
        <end position="43"/>
    </location>
</feature>
<organism evidence="8 9">
    <name type="scientific">Sphingobacterium detergens</name>
    <dbReference type="NCBI Taxonomy" id="1145106"/>
    <lineage>
        <taxon>Bacteria</taxon>
        <taxon>Pseudomonadati</taxon>
        <taxon>Bacteroidota</taxon>
        <taxon>Sphingobacteriia</taxon>
        <taxon>Sphingobacteriales</taxon>
        <taxon>Sphingobacteriaceae</taxon>
        <taxon>Sphingobacterium</taxon>
    </lineage>
</organism>
<keyword evidence="5 6" id="KW-0472">Membrane</keyword>
<dbReference type="GO" id="GO:0005886">
    <property type="term" value="C:plasma membrane"/>
    <property type="evidence" value="ECO:0007669"/>
    <property type="project" value="UniProtKB-SubCell"/>
</dbReference>
<feature type="transmembrane region" description="Helical" evidence="6">
    <location>
        <begin position="105"/>
        <end position="124"/>
    </location>
</feature>
<comment type="subcellular location">
    <subcellularLocation>
        <location evidence="1">Cell membrane</location>
        <topology evidence="1">Multi-pass membrane protein</topology>
    </subcellularLocation>
</comment>
<evidence type="ECO:0000256" key="2">
    <source>
        <dbReference type="ARBA" id="ARBA00022475"/>
    </source>
</evidence>
<evidence type="ECO:0000256" key="3">
    <source>
        <dbReference type="ARBA" id="ARBA00022692"/>
    </source>
</evidence>
<evidence type="ECO:0000256" key="5">
    <source>
        <dbReference type="ARBA" id="ARBA00023136"/>
    </source>
</evidence>
<dbReference type="OrthoDB" id="582337at2"/>
<evidence type="ECO:0000256" key="4">
    <source>
        <dbReference type="ARBA" id="ARBA00022989"/>
    </source>
</evidence>
<dbReference type="RefSeq" id="WP_120257395.1">
    <property type="nucleotide sequence ID" value="NZ_RAPY01000001.1"/>
</dbReference>
<comment type="caution">
    <text evidence="8">The sequence shown here is derived from an EMBL/GenBank/DDBJ whole genome shotgun (WGS) entry which is preliminary data.</text>
</comment>
<dbReference type="PANTHER" id="PTHR34187:SF2">
    <property type="entry name" value="DUF202 DOMAIN-CONTAINING PROTEIN"/>
    <property type="match status" value="1"/>
</dbReference>
<dbReference type="AlphaFoldDB" id="A0A420BFZ8"/>
<protein>
    <submittedName>
        <fullName evidence="8">Putative membrane protein</fullName>
    </submittedName>
</protein>
<dbReference type="InterPro" id="IPR003807">
    <property type="entry name" value="DUF202"/>
</dbReference>
<dbReference type="EMBL" id="RAPY01000001">
    <property type="protein sequence ID" value="RKE55630.1"/>
    <property type="molecule type" value="Genomic_DNA"/>
</dbReference>
<keyword evidence="3 6" id="KW-0812">Transmembrane</keyword>
<evidence type="ECO:0000256" key="1">
    <source>
        <dbReference type="ARBA" id="ARBA00004651"/>
    </source>
</evidence>
<sequence>MIEKNNTEKINDHLANERTFLAWITTSLGIMGFGFVVVKFSLFIQQITLMLNSKMSMDIEPEYSGVVGVSIVIIGSITVVLAYIKYRKVAKQIESENFTYGSYGIALMSACFLIIGLLLGWHLIDSL</sequence>
<evidence type="ECO:0000313" key="8">
    <source>
        <dbReference type="EMBL" id="RKE55630.1"/>
    </source>
</evidence>
<accession>A0A420BFZ8</accession>
<keyword evidence="9" id="KW-1185">Reference proteome</keyword>
<evidence type="ECO:0000259" key="7">
    <source>
        <dbReference type="Pfam" id="PF02656"/>
    </source>
</evidence>
<evidence type="ECO:0000256" key="6">
    <source>
        <dbReference type="SAM" id="Phobius"/>
    </source>
</evidence>
<proteinExistence type="predicted"/>
<keyword evidence="4 6" id="KW-1133">Transmembrane helix</keyword>
<evidence type="ECO:0000313" key="9">
    <source>
        <dbReference type="Proteomes" id="UP000286246"/>
    </source>
</evidence>
<name>A0A420BFZ8_SPHD1</name>
<dbReference type="Proteomes" id="UP000286246">
    <property type="component" value="Unassembled WGS sequence"/>
</dbReference>
<dbReference type="Pfam" id="PF02656">
    <property type="entry name" value="DUF202"/>
    <property type="match status" value="1"/>
</dbReference>